<evidence type="ECO:0000256" key="5">
    <source>
        <dbReference type="SAM" id="MobiDB-lite"/>
    </source>
</evidence>
<accession>A0ABN1RLN1</accession>
<sequence length="200" mass="21840">MTASTRRNGRAGRQEKRSRTRNALLDAAQRLWAERGIHGASLDDIAGAAGLTKGAVYSNFAGKTDLLFALLERCTTHGEGLGRRWDGDDDEDRLLGQLLVEFWLYGMRDYSAGWRIADWYQCQRSELAERLERDAPPGADPDGARGDGGPALPAQDRAVLAMALELGLALQHLLDPDRVPAGLYDSAMRLVLGAPPTPTR</sequence>
<evidence type="ECO:0000256" key="3">
    <source>
        <dbReference type="ARBA" id="ARBA00023163"/>
    </source>
</evidence>
<dbReference type="SUPFAM" id="SSF48498">
    <property type="entry name" value="Tetracyclin repressor-like, C-terminal domain"/>
    <property type="match status" value="1"/>
</dbReference>
<dbReference type="Gene3D" id="1.10.357.10">
    <property type="entry name" value="Tetracycline Repressor, domain 2"/>
    <property type="match status" value="1"/>
</dbReference>
<organism evidence="7 8">
    <name type="scientific">Actinocorallia libanotica</name>
    <dbReference type="NCBI Taxonomy" id="46162"/>
    <lineage>
        <taxon>Bacteria</taxon>
        <taxon>Bacillati</taxon>
        <taxon>Actinomycetota</taxon>
        <taxon>Actinomycetes</taxon>
        <taxon>Streptosporangiales</taxon>
        <taxon>Thermomonosporaceae</taxon>
        <taxon>Actinocorallia</taxon>
    </lineage>
</organism>
<dbReference type="Pfam" id="PF00440">
    <property type="entry name" value="TetR_N"/>
    <property type="match status" value="1"/>
</dbReference>
<comment type="caution">
    <text evidence="7">The sequence shown here is derived from an EMBL/GenBank/DDBJ whole genome shotgun (WGS) entry which is preliminary data.</text>
</comment>
<evidence type="ECO:0000259" key="6">
    <source>
        <dbReference type="PROSITE" id="PS50977"/>
    </source>
</evidence>
<dbReference type="RefSeq" id="WP_344243341.1">
    <property type="nucleotide sequence ID" value="NZ_BAAAHH010000022.1"/>
</dbReference>
<evidence type="ECO:0000256" key="2">
    <source>
        <dbReference type="ARBA" id="ARBA00023125"/>
    </source>
</evidence>
<keyword evidence="2 4" id="KW-0238">DNA-binding</keyword>
<proteinExistence type="predicted"/>
<protein>
    <submittedName>
        <fullName evidence="7">TetR family transcriptional regulator</fullName>
    </submittedName>
</protein>
<keyword evidence="1" id="KW-0805">Transcription regulation</keyword>
<dbReference type="PROSITE" id="PS50977">
    <property type="entry name" value="HTH_TETR_2"/>
    <property type="match status" value="1"/>
</dbReference>
<dbReference type="Proteomes" id="UP001500665">
    <property type="component" value="Unassembled WGS sequence"/>
</dbReference>
<dbReference type="SUPFAM" id="SSF46689">
    <property type="entry name" value="Homeodomain-like"/>
    <property type="match status" value="1"/>
</dbReference>
<name>A0ABN1RLN1_9ACTN</name>
<dbReference type="InterPro" id="IPR009057">
    <property type="entry name" value="Homeodomain-like_sf"/>
</dbReference>
<dbReference type="PANTHER" id="PTHR30055">
    <property type="entry name" value="HTH-TYPE TRANSCRIPTIONAL REGULATOR RUTR"/>
    <property type="match status" value="1"/>
</dbReference>
<evidence type="ECO:0000256" key="1">
    <source>
        <dbReference type="ARBA" id="ARBA00023015"/>
    </source>
</evidence>
<reference evidence="7 8" key="1">
    <citation type="journal article" date="2019" name="Int. J. Syst. Evol. Microbiol.">
        <title>The Global Catalogue of Microorganisms (GCM) 10K type strain sequencing project: providing services to taxonomists for standard genome sequencing and annotation.</title>
        <authorList>
            <consortium name="The Broad Institute Genomics Platform"/>
            <consortium name="The Broad Institute Genome Sequencing Center for Infectious Disease"/>
            <person name="Wu L."/>
            <person name="Ma J."/>
        </authorList>
    </citation>
    <scope>NUCLEOTIDE SEQUENCE [LARGE SCALE GENOMIC DNA]</scope>
    <source>
        <strain evidence="7 8">JCM 10696</strain>
    </source>
</reference>
<dbReference type="PANTHER" id="PTHR30055:SF234">
    <property type="entry name" value="HTH-TYPE TRANSCRIPTIONAL REGULATOR BETI"/>
    <property type="match status" value="1"/>
</dbReference>
<gene>
    <name evidence="7" type="ORF">GCM10009550_49620</name>
</gene>
<evidence type="ECO:0000256" key="4">
    <source>
        <dbReference type="PROSITE-ProRule" id="PRU00335"/>
    </source>
</evidence>
<dbReference type="InterPro" id="IPR050109">
    <property type="entry name" value="HTH-type_TetR-like_transc_reg"/>
</dbReference>
<keyword evidence="3" id="KW-0804">Transcription</keyword>
<dbReference type="EMBL" id="BAAAHH010000022">
    <property type="protein sequence ID" value="GAA0959606.1"/>
    <property type="molecule type" value="Genomic_DNA"/>
</dbReference>
<evidence type="ECO:0000313" key="8">
    <source>
        <dbReference type="Proteomes" id="UP001500665"/>
    </source>
</evidence>
<dbReference type="PRINTS" id="PR00455">
    <property type="entry name" value="HTHTETR"/>
</dbReference>
<dbReference type="InterPro" id="IPR036271">
    <property type="entry name" value="Tet_transcr_reg_TetR-rel_C_sf"/>
</dbReference>
<evidence type="ECO:0000313" key="7">
    <source>
        <dbReference type="EMBL" id="GAA0959606.1"/>
    </source>
</evidence>
<keyword evidence="8" id="KW-1185">Reference proteome</keyword>
<feature type="DNA-binding region" description="H-T-H motif" evidence="4">
    <location>
        <begin position="41"/>
        <end position="60"/>
    </location>
</feature>
<feature type="region of interest" description="Disordered" evidence="5">
    <location>
        <begin position="133"/>
        <end position="152"/>
    </location>
</feature>
<dbReference type="InterPro" id="IPR001647">
    <property type="entry name" value="HTH_TetR"/>
</dbReference>
<feature type="domain" description="HTH tetR-type" evidence="6">
    <location>
        <begin position="18"/>
        <end position="78"/>
    </location>
</feature>